<dbReference type="GeneID" id="128202222"/>
<proteinExistence type="predicted"/>
<dbReference type="Proteomes" id="UP001652740">
    <property type="component" value="Unplaced"/>
</dbReference>
<name>A0ABM3N265_GALME</name>
<evidence type="ECO:0000313" key="2">
    <source>
        <dbReference type="RefSeq" id="XP_052757684.1"/>
    </source>
</evidence>
<keyword evidence="1" id="KW-1185">Reference proteome</keyword>
<protein>
    <submittedName>
        <fullName evidence="2">G protein alpha q subunit-like</fullName>
    </submittedName>
</protein>
<gene>
    <name evidence="2" type="primary">LOC128202222</name>
</gene>
<organism evidence="1 2">
    <name type="scientific">Galleria mellonella</name>
    <name type="common">Greater wax moth</name>
    <dbReference type="NCBI Taxonomy" id="7137"/>
    <lineage>
        <taxon>Eukaryota</taxon>
        <taxon>Metazoa</taxon>
        <taxon>Ecdysozoa</taxon>
        <taxon>Arthropoda</taxon>
        <taxon>Hexapoda</taxon>
        <taxon>Insecta</taxon>
        <taxon>Pterygota</taxon>
        <taxon>Neoptera</taxon>
        <taxon>Endopterygota</taxon>
        <taxon>Lepidoptera</taxon>
        <taxon>Glossata</taxon>
        <taxon>Ditrysia</taxon>
        <taxon>Pyraloidea</taxon>
        <taxon>Pyralidae</taxon>
        <taxon>Galleriinae</taxon>
        <taxon>Galleria</taxon>
    </lineage>
</organism>
<dbReference type="RefSeq" id="XP_052757684.1">
    <property type="nucleotide sequence ID" value="XM_052901724.1"/>
</dbReference>
<accession>A0ABM3N265</accession>
<evidence type="ECO:0000313" key="1">
    <source>
        <dbReference type="Proteomes" id="UP001652740"/>
    </source>
</evidence>
<sequence length="136" mass="15822">MIVRASSRWSGVPRLKGLPKGQGSALEDSLRPSALRIMECRMSEEAKEQKRINQEIERQPERTKEMLERTQTAPARYWRVRQVNIYQADENHPRLGYSDDDKRGFISRLSEHLYGGGYDMIRAVDLPKYNTGIRPM</sequence>
<reference evidence="2" key="1">
    <citation type="submission" date="2025-08" db="UniProtKB">
        <authorList>
            <consortium name="RefSeq"/>
        </authorList>
    </citation>
    <scope>IDENTIFICATION</scope>
    <source>
        <tissue evidence="2">Whole larvae</tissue>
    </source>
</reference>